<protein>
    <submittedName>
        <fullName evidence="2">Uncharacterized protein</fullName>
    </submittedName>
</protein>
<gene>
    <name evidence="2" type="ORF">Ahy_B03g062050</name>
</gene>
<feature type="compositionally biased region" description="Low complexity" evidence="1">
    <location>
        <begin position="70"/>
        <end position="84"/>
    </location>
</feature>
<organism evidence="2 3">
    <name type="scientific">Arachis hypogaea</name>
    <name type="common">Peanut</name>
    <dbReference type="NCBI Taxonomy" id="3818"/>
    <lineage>
        <taxon>Eukaryota</taxon>
        <taxon>Viridiplantae</taxon>
        <taxon>Streptophyta</taxon>
        <taxon>Embryophyta</taxon>
        <taxon>Tracheophyta</taxon>
        <taxon>Spermatophyta</taxon>
        <taxon>Magnoliopsida</taxon>
        <taxon>eudicotyledons</taxon>
        <taxon>Gunneridae</taxon>
        <taxon>Pentapetalae</taxon>
        <taxon>rosids</taxon>
        <taxon>fabids</taxon>
        <taxon>Fabales</taxon>
        <taxon>Fabaceae</taxon>
        <taxon>Papilionoideae</taxon>
        <taxon>50 kb inversion clade</taxon>
        <taxon>dalbergioids sensu lato</taxon>
        <taxon>Dalbergieae</taxon>
        <taxon>Pterocarpus clade</taxon>
        <taxon>Arachis</taxon>
    </lineage>
</organism>
<reference evidence="2 3" key="1">
    <citation type="submission" date="2019-01" db="EMBL/GenBank/DDBJ databases">
        <title>Sequencing of cultivated peanut Arachis hypogaea provides insights into genome evolution and oil improvement.</title>
        <authorList>
            <person name="Chen X."/>
        </authorList>
    </citation>
    <scope>NUCLEOTIDE SEQUENCE [LARGE SCALE GENOMIC DNA]</scope>
    <source>
        <strain evidence="3">cv. Fuhuasheng</strain>
        <tissue evidence="2">Leaves</tissue>
    </source>
</reference>
<dbReference type="Proteomes" id="UP000289738">
    <property type="component" value="Chromosome B03"/>
</dbReference>
<evidence type="ECO:0000256" key="1">
    <source>
        <dbReference type="SAM" id="MobiDB-lite"/>
    </source>
</evidence>
<evidence type="ECO:0000313" key="3">
    <source>
        <dbReference type="Proteomes" id="UP000289738"/>
    </source>
</evidence>
<dbReference type="PANTHER" id="PTHR33168">
    <property type="entry name" value="STRESS INDUCED PROTEIN-RELATED"/>
    <property type="match status" value="1"/>
</dbReference>
<dbReference type="EMBL" id="SDMP01000013">
    <property type="protein sequence ID" value="RYR17290.1"/>
    <property type="molecule type" value="Genomic_DNA"/>
</dbReference>
<keyword evidence="3" id="KW-1185">Reference proteome</keyword>
<proteinExistence type="predicted"/>
<evidence type="ECO:0000313" key="2">
    <source>
        <dbReference type="EMBL" id="RYR17290.1"/>
    </source>
</evidence>
<feature type="region of interest" description="Disordered" evidence="1">
    <location>
        <begin position="67"/>
        <end position="91"/>
    </location>
</feature>
<comment type="caution">
    <text evidence="2">The sequence shown here is derived from an EMBL/GenBank/DDBJ whole genome shotgun (WGS) entry which is preliminary data.</text>
</comment>
<sequence>MNSSCHCCCVVTKFMTKLLVKSVNRSRRRTTSRQSSFQCRYDPLSYSLNFEEQDCYKFSAFSSRFLANPSSSSTKTTATTISSTHPLPLEK</sequence>
<name>A0A444ZSV2_ARAHY</name>
<dbReference type="AlphaFoldDB" id="A0A444ZSV2"/>
<accession>A0A444ZSV2</accession>